<protein>
    <submittedName>
        <fullName evidence="3">Class I SAM-dependent methyltransferase</fullName>
    </submittedName>
</protein>
<dbReference type="Pfam" id="PF13847">
    <property type="entry name" value="Methyltransf_31"/>
    <property type="match status" value="1"/>
</dbReference>
<keyword evidence="1" id="KW-0808">Transferase</keyword>
<dbReference type="Proteomes" id="UP000726170">
    <property type="component" value="Unassembled WGS sequence"/>
</dbReference>
<proteinExistence type="predicted"/>
<accession>A0ABS6EEW7</accession>
<feature type="domain" description="Methyltransferase" evidence="2">
    <location>
        <begin position="43"/>
        <end position="155"/>
    </location>
</feature>
<dbReference type="EMBL" id="JAHLQF010000001">
    <property type="protein sequence ID" value="MBU5483734.1"/>
    <property type="molecule type" value="Genomic_DNA"/>
</dbReference>
<dbReference type="GO" id="GO:0032259">
    <property type="term" value="P:methylation"/>
    <property type="evidence" value="ECO:0007669"/>
    <property type="project" value="UniProtKB-KW"/>
</dbReference>
<keyword evidence="4" id="KW-1185">Reference proteome</keyword>
<evidence type="ECO:0000256" key="1">
    <source>
        <dbReference type="ARBA" id="ARBA00022679"/>
    </source>
</evidence>
<evidence type="ECO:0000313" key="4">
    <source>
        <dbReference type="Proteomes" id="UP000726170"/>
    </source>
</evidence>
<keyword evidence="3" id="KW-0489">Methyltransferase</keyword>
<organism evidence="3 4">
    <name type="scientific">Clostridium mobile</name>
    <dbReference type="NCBI Taxonomy" id="2841512"/>
    <lineage>
        <taxon>Bacteria</taxon>
        <taxon>Bacillati</taxon>
        <taxon>Bacillota</taxon>
        <taxon>Clostridia</taxon>
        <taxon>Eubacteriales</taxon>
        <taxon>Clostridiaceae</taxon>
        <taxon>Clostridium</taxon>
    </lineage>
</organism>
<dbReference type="GO" id="GO:0008168">
    <property type="term" value="F:methyltransferase activity"/>
    <property type="evidence" value="ECO:0007669"/>
    <property type="project" value="UniProtKB-KW"/>
</dbReference>
<name>A0ABS6EEW7_9CLOT</name>
<reference evidence="3 4" key="1">
    <citation type="submission" date="2021-06" db="EMBL/GenBank/DDBJ databases">
        <authorList>
            <person name="Sun Q."/>
            <person name="Li D."/>
        </authorList>
    </citation>
    <scope>NUCLEOTIDE SEQUENCE [LARGE SCALE GENOMIC DNA]</scope>
    <source>
        <strain evidence="3 4">MSJ-11</strain>
    </source>
</reference>
<dbReference type="RefSeq" id="WP_216438089.1">
    <property type="nucleotide sequence ID" value="NZ_JAHLQF010000001.1"/>
</dbReference>
<evidence type="ECO:0000313" key="3">
    <source>
        <dbReference type="EMBL" id="MBU5483734.1"/>
    </source>
</evidence>
<evidence type="ECO:0000259" key="2">
    <source>
        <dbReference type="Pfam" id="PF13847"/>
    </source>
</evidence>
<dbReference type="CDD" id="cd02440">
    <property type="entry name" value="AdoMet_MTases"/>
    <property type="match status" value="1"/>
</dbReference>
<dbReference type="PANTHER" id="PTHR43861:SF3">
    <property type="entry name" value="PUTATIVE (AFU_ORTHOLOGUE AFUA_2G14390)-RELATED"/>
    <property type="match status" value="1"/>
</dbReference>
<dbReference type="InterPro" id="IPR025714">
    <property type="entry name" value="Methyltranfer_dom"/>
</dbReference>
<gene>
    <name evidence="3" type="ORF">KQI86_05280</name>
</gene>
<comment type="caution">
    <text evidence="3">The sequence shown here is derived from an EMBL/GenBank/DDBJ whole genome shotgun (WGS) entry which is preliminary data.</text>
</comment>
<sequence>MEDKLREHIEINEFDEKAKHWNDNIPKRNYDVAFDFIEKFNIQKNATVLDVACGTGVLFSILKDKNLSKYIAIDISENMVNKFLDIYPEVDVRQADFERVVSFENPFDYIIIYNSIPHFNNLDMVFKNAYDNLKIGGKFIIAHSKTRKGLKEHHKNMGYVSSKKEPIPEDGTLLESASKYNFKNNEIKDSDYFCFSCERG</sequence>
<dbReference type="PANTHER" id="PTHR43861">
    <property type="entry name" value="TRANS-ACONITATE 2-METHYLTRANSFERASE-RELATED"/>
    <property type="match status" value="1"/>
</dbReference>